<dbReference type="Gene3D" id="1.10.10.1100">
    <property type="entry name" value="BFD-like [2Fe-2S]-binding domain"/>
    <property type="match status" value="1"/>
</dbReference>
<dbReference type="GO" id="GO:0008942">
    <property type="term" value="F:nitrite reductase [NAD(P)H] activity"/>
    <property type="evidence" value="ECO:0007669"/>
    <property type="project" value="UniProtKB-EC"/>
</dbReference>
<dbReference type="InterPro" id="IPR036188">
    <property type="entry name" value="FAD/NAD-bd_sf"/>
</dbReference>
<dbReference type="Pfam" id="PF00355">
    <property type="entry name" value="Rieske"/>
    <property type="match status" value="1"/>
</dbReference>
<dbReference type="GO" id="GO:0051539">
    <property type="term" value="F:4 iron, 4 sulfur cluster binding"/>
    <property type="evidence" value="ECO:0007669"/>
    <property type="project" value="UniProtKB-KW"/>
</dbReference>
<evidence type="ECO:0000256" key="3">
    <source>
        <dbReference type="ARBA" id="ARBA00001974"/>
    </source>
</evidence>
<gene>
    <name evidence="22" type="ORF">B0H66DRAFT_290845</name>
</gene>
<comment type="similarity">
    <text evidence="5">Belongs to the nitrite and sulfite reductase 4Fe-4S domain family.</text>
</comment>
<dbReference type="Pfam" id="PF04324">
    <property type="entry name" value="Fer2_BFD"/>
    <property type="match status" value="1"/>
</dbReference>
<dbReference type="PANTHER" id="PTHR43809">
    <property type="entry name" value="NITRITE REDUCTASE (NADH) LARGE SUBUNIT"/>
    <property type="match status" value="1"/>
</dbReference>
<dbReference type="SUPFAM" id="SSF56014">
    <property type="entry name" value="Nitrite and sulphite reductase 4Fe-4S domain-like"/>
    <property type="match status" value="1"/>
</dbReference>
<dbReference type="FunFam" id="3.30.413.10:FF:000007">
    <property type="entry name" value="Nitrite reductase [NAD(P)H] large subunit"/>
    <property type="match status" value="1"/>
</dbReference>
<dbReference type="PRINTS" id="PR00368">
    <property type="entry name" value="FADPNR"/>
</dbReference>
<dbReference type="Pfam" id="PF03460">
    <property type="entry name" value="NIR_SIR_ferr"/>
    <property type="match status" value="1"/>
</dbReference>
<dbReference type="CDD" id="cd19944">
    <property type="entry name" value="NirB_Fer2_BFD-like_2"/>
    <property type="match status" value="1"/>
</dbReference>
<keyword evidence="15" id="KW-0534">Nitrate assimilation</keyword>
<protein>
    <recommendedName>
        <fullName evidence="20">Nitrite reductase [NAD(P)H]</fullName>
        <ecNumber evidence="19">1.7.1.4</ecNumber>
    </recommendedName>
</protein>
<comment type="cofactor">
    <cofactor evidence="2">
        <name>[4Fe-4S] cluster</name>
        <dbReference type="ChEBI" id="CHEBI:49883"/>
    </cofactor>
</comment>
<evidence type="ECO:0000256" key="2">
    <source>
        <dbReference type="ARBA" id="ARBA00001966"/>
    </source>
</evidence>
<reference evidence="22" key="1">
    <citation type="journal article" date="2023" name="Mol. Phylogenet. Evol.">
        <title>Genome-scale phylogeny and comparative genomics of the fungal order Sordariales.</title>
        <authorList>
            <person name="Hensen N."/>
            <person name="Bonometti L."/>
            <person name="Westerberg I."/>
            <person name="Brannstrom I.O."/>
            <person name="Guillou S."/>
            <person name="Cros-Aarteil S."/>
            <person name="Calhoun S."/>
            <person name="Haridas S."/>
            <person name="Kuo A."/>
            <person name="Mondo S."/>
            <person name="Pangilinan J."/>
            <person name="Riley R."/>
            <person name="LaButti K."/>
            <person name="Andreopoulos B."/>
            <person name="Lipzen A."/>
            <person name="Chen C."/>
            <person name="Yan M."/>
            <person name="Daum C."/>
            <person name="Ng V."/>
            <person name="Clum A."/>
            <person name="Steindorff A."/>
            <person name="Ohm R.A."/>
            <person name="Martin F."/>
            <person name="Silar P."/>
            <person name="Natvig D.O."/>
            <person name="Lalanne C."/>
            <person name="Gautier V."/>
            <person name="Ament-Velasquez S.L."/>
            <person name="Kruys A."/>
            <person name="Hutchinson M.I."/>
            <person name="Powell A.J."/>
            <person name="Barry K."/>
            <person name="Miller A.N."/>
            <person name="Grigoriev I.V."/>
            <person name="Debuchy R."/>
            <person name="Gladieux P."/>
            <person name="Hiltunen Thoren M."/>
            <person name="Johannesson H."/>
        </authorList>
    </citation>
    <scope>NUCLEOTIDE SEQUENCE</scope>
    <source>
        <strain evidence="22">CBS 118394</strain>
    </source>
</reference>
<dbReference type="InterPro" id="IPR023753">
    <property type="entry name" value="FAD/NAD-binding_dom"/>
</dbReference>
<evidence type="ECO:0000256" key="5">
    <source>
        <dbReference type="ARBA" id="ARBA00010429"/>
    </source>
</evidence>
<dbReference type="PANTHER" id="PTHR43809:SF1">
    <property type="entry name" value="NITRITE REDUCTASE (NADH) LARGE SUBUNIT"/>
    <property type="match status" value="1"/>
</dbReference>
<keyword evidence="9" id="KW-0001">2Fe-2S</keyword>
<dbReference type="Gene3D" id="3.30.413.10">
    <property type="entry name" value="Sulfite Reductase Hemoprotein, domain 1"/>
    <property type="match status" value="1"/>
</dbReference>
<dbReference type="InterPro" id="IPR005117">
    <property type="entry name" value="NiRdtase/SiRdtase_haem-b_fer"/>
</dbReference>
<evidence type="ECO:0000256" key="4">
    <source>
        <dbReference type="ARBA" id="ARBA00005096"/>
    </source>
</evidence>
<dbReference type="Gene3D" id="2.102.10.10">
    <property type="entry name" value="Rieske [2Fe-2S] iron-sulphur domain"/>
    <property type="match status" value="1"/>
</dbReference>
<keyword evidence="7" id="KW-0349">Heme</keyword>
<dbReference type="Proteomes" id="UP001283341">
    <property type="component" value="Unassembled WGS sequence"/>
</dbReference>
<dbReference type="InterPro" id="IPR041854">
    <property type="entry name" value="BFD-like_2Fe2S-bd_dom_sf"/>
</dbReference>
<dbReference type="GO" id="GO:0042128">
    <property type="term" value="P:nitrate assimilation"/>
    <property type="evidence" value="ECO:0007669"/>
    <property type="project" value="UniProtKB-KW"/>
</dbReference>
<dbReference type="PROSITE" id="PS00365">
    <property type="entry name" value="NIR_SIR"/>
    <property type="match status" value="1"/>
</dbReference>
<dbReference type="EC" id="1.7.1.4" evidence="19"/>
<organism evidence="22 23">
    <name type="scientific">Apodospora peruviana</name>
    <dbReference type="NCBI Taxonomy" id="516989"/>
    <lineage>
        <taxon>Eukaryota</taxon>
        <taxon>Fungi</taxon>
        <taxon>Dikarya</taxon>
        <taxon>Ascomycota</taxon>
        <taxon>Pezizomycotina</taxon>
        <taxon>Sordariomycetes</taxon>
        <taxon>Sordariomycetidae</taxon>
        <taxon>Sordariales</taxon>
        <taxon>Lasiosphaeriaceae</taxon>
        <taxon>Apodospora</taxon>
    </lineage>
</organism>
<keyword evidence="6" id="KW-0004">4Fe-4S</keyword>
<keyword evidence="23" id="KW-1185">Reference proteome</keyword>
<evidence type="ECO:0000256" key="6">
    <source>
        <dbReference type="ARBA" id="ARBA00022485"/>
    </source>
</evidence>
<dbReference type="InterPro" id="IPR007419">
    <property type="entry name" value="BFD-like_2Fe2S-bd_dom"/>
</dbReference>
<dbReference type="FunFam" id="1.10.10.1100:FF:000002">
    <property type="entry name" value="Nitrite reductase large subunit"/>
    <property type="match status" value="1"/>
</dbReference>
<evidence type="ECO:0000256" key="1">
    <source>
        <dbReference type="ARBA" id="ARBA00001929"/>
    </source>
</evidence>
<keyword evidence="12" id="KW-0560">Oxidoreductase</keyword>
<evidence type="ECO:0000256" key="7">
    <source>
        <dbReference type="ARBA" id="ARBA00022617"/>
    </source>
</evidence>
<comment type="pathway">
    <text evidence="4">Nitrogen metabolism; nitrate reduction (assimilation).</text>
</comment>
<dbReference type="GO" id="GO:0051537">
    <property type="term" value="F:2 iron, 2 sulfur cluster binding"/>
    <property type="evidence" value="ECO:0007669"/>
    <property type="project" value="UniProtKB-KW"/>
</dbReference>
<reference evidence="22" key="2">
    <citation type="submission" date="2023-06" db="EMBL/GenBank/DDBJ databases">
        <authorList>
            <consortium name="Lawrence Berkeley National Laboratory"/>
            <person name="Haridas S."/>
            <person name="Hensen N."/>
            <person name="Bonometti L."/>
            <person name="Westerberg I."/>
            <person name="Brannstrom I.O."/>
            <person name="Guillou S."/>
            <person name="Cros-Aarteil S."/>
            <person name="Calhoun S."/>
            <person name="Kuo A."/>
            <person name="Mondo S."/>
            <person name="Pangilinan J."/>
            <person name="Riley R."/>
            <person name="Labutti K."/>
            <person name="Andreopoulos B."/>
            <person name="Lipzen A."/>
            <person name="Chen C."/>
            <person name="Yanf M."/>
            <person name="Daum C."/>
            <person name="Ng V."/>
            <person name="Clum A."/>
            <person name="Steindorff A."/>
            <person name="Ohm R."/>
            <person name="Martin F."/>
            <person name="Silar P."/>
            <person name="Natvig D."/>
            <person name="Lalanne C."/>
            <person name="Gautier V."/>
            <person name="Ament-Velasquez S.L."/>
            <person name="Kruys A."/>
            <person name="Hutchinson M.I."/>
            <person name="Powell A.J."/>
            <person name="Barry K."/>
            <person name="Miller A.N."/>
            <person name="Grigoriev I.V."/>
            <person name="Debuchy R."/>
            <person name="Gladieux P."/>
            <person name="Thoren M.H."/>
            <person name="Johannesson H."/>
        </authorList>
    </citation>
    <scope>NUCLEOTIDE SEQUENCE</scope>
    <source>
        <strain evidence="22">CBS 118394</strain>
    </source>
</reference>
<keyword evidence="8" id="KW-0285">Flavoprotein</keyword>
<dbReference type="Gene3D" id="3.50.50.60">
    <property type="entry name" value="FAD/NAD(P)-binding domain"/>
    <property type="match status" value="2"/>
</dbReference>
<dbReference type="InterPro" id="IPR052034">
    <property type="entry name" value="NasD-like"/>
</dbReference>
<evidence type="ECO:0000256" key="8">
    <source>
        <dbReference type="ARBA" id="ARBA00022630"/>
    </source>
</evidence>
<evidence type="ECO:0000256" key="17">
    <source>
        <dbReference type="ARBA" id="ARBA00050114"/>
    </source>
</evidence>
<dbReference type="GO" id="GO:0020037">
    <property type="term" value="F:heme binding"/>
    <property type="evidence" value="ECO:0007669"/>
    <property type="project" value="InterPro"/>
</dbReference>
<keyword evidence="14" id="KW-0411">Iron-sulfur</keyword>
<evidence type="ECO:0000313" key="22">
    <source>
        <dbReference type="EMBL" id="KAK3316311.1"/>
    </source>
</evidence>
<comment type="caution">
    <text evidence="22">The sequence shown here is derived from an EMBL/GenBank/DDBJ whole genome shotgun (WGS) entry which is preliminary data.</text>
</comment>
<evidence type="ECO:0000256" key="10">
    <source>
        <dbReference type="ARBA" id="ARBA00022723"/>
    </source>
</evidence>
<evidence type="ECO:0000259" key="21">
    <source>
        <dbReference type="PROSITE" id="PS51296"/>
    </source>
</evidence>
<dbReference type="EMBL" id="JAUEDM010000005">
    <property type="protein sequence ID" value="KAK3316311.1"/>
    <property type="molecule type" value="Genomic_DNA"/>
</dbReference>
<dbReference type="InterPro" id="IPR006066">
    <property type="entry name" value="NO2/SO3_Rdtase_FeS/sirohaem_BS"/>
</dbReference>
<evidence type="ECO:0000256" key="20">
    <source>
        <dbReference type="ARBA" id="ARBA00070300"/>
    </source>
</evidence>
<proteinExistence type="inferred from homology"/>
<comment type="cofactor">
    <cofactor evidence="16">
        <name>[2Fe-2S] cluster</name>
        <dbReference type="ChEBI" id="CHEBI:190135"/>
    </cofactor>
</comment>
<sequence>MSSTLDKLTSAVTMGATGGHRKKIVVVGLGMVGISFIEKLLKLDAREREYDIVVIGEEPHLAYNRVGLTSFFDHRKVENLYLNPLEWYEGILDGALSYFLNNRVTAIHADRKVVSCADGQEVSYDILVLATGSDAVLPRHTPGHDAKGVFVYRTIDDLEQLIAFSAHQKGTVGAVVGGGLLGLEAAKAMMDLECFDKVSVIERNRWVLSRQLDGDAGGMVVDQVRSLGVEVLLSKRVGKIDVGEDGGVKGVYFEDGDYMPCSTICFAIGVRPRDQLARQAGIKCADRGGGIIVDDSLRTSVSDIYAIGECASWQAQTFGLIAPGVEMADVLAFNVTQAKHHAPRLYKRPDLSTKLKLLGVEVASFGDFFADRDGPKYLPARAKRGADEKPTTVKTLTNGLPPAPVKALTYKDPFQNVYKKYIFTMDGKYLLGGMMIGDTKDYVKLVPLVKNQKELDVPPSELILGAKKEGADEGDDLEDDTQICSCHNVTKGDVVNVTKDGTCKSIGDVKTCTKAGTGCGGCMPLVTSIFNKTMKSMGNEVKNNLCPHFVYDRADLYNIVMVKKLKTLPDVMREAGTDPESVGCEACKPAIASIFASLWNKHVMDKPHHGLQDTNDRFLANIQRNGTFSVIPRVSGGEITPEKLIAMGKVAKQYNLYTKITGGQRIDMFGAKKNDLLDIWKTLVDAGMESGHAYAKSLRTVKSCVGTTWCRYGIGDSVGMAVRLEERYKSIRGPHKIKGGVSGCVRECAEAQNKDFGLIATEKGFNIFVGGNGGAKPRHSELLAKDVAPTEIVPILDRYLMFYIRTADKLQRTARWLEALPGGIKYLREVVLEDKLGINASLEAQMQELVDSYFDEWAEAINNPQIAAQFKQFANTDEVLDTTEMETDREQLRPAMWPAESAKEDFKGLKDRWTSTTWQPVLEASYFEGADKAPNGISANIKRGDTQLAVWRVRGKYFCHQQMCPHKRTFVLSDGLIGEPDKSSCDKYGGAAPANPWVSCPYHKRNFDLGSGDCKNDDELSIATFETEERSDGLVYVKLPPVEELDAELGTSKWKVKKGEAGPPVYAELDKKLNFVGHRAKKPGVKPHAELPIRKPVQLIPAGTNPGGCGGGAGLDW</sequence>
<dbReference type="CDD" id="cd03529">
    <property type="entry name" value="Rieske_NirD"/>
    <property type="match status" value="1"/>
</dbReference>
<comment type="cofactor">
    <cofactor evidence="1">
        <name>siroheme</name>
        <dbReference type="ChEBI" id="CHEBI:60052"/>
    </cofactor>
</comment>
<evidence type="ECO:0000256" key="13">
    <source>
        <dbReference type="ARBA" id="ARBA00023004"/>
    </source>
</evidence>
<dbReference type="NCBIfam" id="TIGR02378">
    <property type="entry name" value="nirD_assim_sml"/>
    <property type="match status" value="1"/>
</dbReference>
<evidence type="ECO:0000256" key="9">
    <source>
        <dbReference type="ARBA" id="ARBA00022714"/>
    </source>
</evidence>
<evidence type="ECO:0000256" key="15">
    <source>
        <dbReference type="ARBA" id="ARBA00023063"/>
    </source>
</evidence>
<accession>A0AAE0I293</accession>
<dbReference type="Gene3D" id="3.90.480.20">
    <property type="match status" value="1"/>
</dbReference>
<evidence type="ECO:0000256" key="19">
    <source>
        <dbReference type="ARBA" id="ARBA00066907"/>
    </source>
</evidence>
<evidence type="ECO:0000256" key="14">
    <source>
        <dbReference type="ARBA" id="ARBA00023014"/>
    </source>
</evidence>
<comment type="catalytic activity">
    <reaction evidence="18">
        <text>NH4(+) + 3 NADP(+) + 2 H2O = nitrite + 3 NADPH + 5 H(+)</text>
        <dbReference type="Rhea" id="RHEA:24632"/>
        <dbReference type="ChEBI" id="CHEBI:15377"/>
        <dbReference type="ChEBI" id="CHEBI:15378"/>
        <dbReference type="ChEBI" id="CHEBI:16301"/>
        <dbReference type="ChEBI" id="CHEBI:28938"/>
        <dbReference type="ChEBI" id="CHEBI:57783"/>
        <dbReference type="ChEBI" id="CHEBI:58349"/>
        <dbReference type="EC" id="1.7.1.4"/>
    </reaction>
</comment>
<dbReference type="InterPro" id="IPR036922">
    <property type="entry name" value="Rieske_2Fe-2S_sf"/>
</dbReference>
<dbReference type="Pfam" id="PF01077">
    <property type="entry name" value="NIR_SIR"/>
    <property type="match status" value="1"/>
</dbReference>
<dbReference type="Pfam" id="PF07992">
    <property type="entry name" value="Pyr_redox_2"/>
    <property type="match status" value="1"/>
</dbReference>
<feature type="domain" description="Rieske" evidence="21">
    <location>
        <begin position="918"/>
        <end position="1036"/>
    </location>
</feature>
<evidence type="ECO:0000313" key="23">
    <source>
        <dbReference type="Proteomes" id="UP001283341"/>
    </source>
</evidence>
<name>A0AAE0I293_9PEZI</name>
<keyword evidence="11" id="KW-0274">FAD</keyword>
<dbReference type="SUPFAM" id="SSF55124">
    <property type="entry name" value="Nitrite/Sulfite reductase N-terminal domain-like"/>
    <property type="match status" value="1"/>
</dbReference>
<evidence type="ECO:0000256" key="11">
    <source>
        <dbReference type="ARBA" id="ARBA00022827"/>
    </source>
</evidence>
<evidence type="ECO:0000256" key="18">
    <source>
        <dbReference type="ARBA" id="ARBA00051413"/>
    </source>
</evidence>
<dbReference type="InterPro" id="IPR045854">
    <property type="entry name" value="NO2/SO3_Rdtase_4Fe4S_sf"/>
</dbReference>
<evidence type="ECO:0000256" key="12">
    <source>
        <dbReference type="ARBA" id="ARBA00023002"/>
    </source>
</evidence>
<evidence type="ECO:0000256" key="16">
    <source>
        <dbReference type="ARBA" id="ARBA00034078"/>
    </source>
</evidence>
<dbReference type="InterPro" id="IPR006067">
    <property type="entry name" value="NO2/SO3_Rdtase_4Fe4S_dom"/>
</dbReference>
<dbReference type="SUPFAM" id="SSF50022">
    <property type="entry name" value="ISP domain"/>
    <property type="match status" value="1"/>
</dbReference>
<dbReference type="InterPro" id="IPR012748">
    <property type="entry name" value="Rieske-like_NirD"/>
</dbReference>
<dbReference type="GO" id="GO:0015980">
    <property type="term" value="P:energy derivation by oxidation of organic compounds"/>
    <property type="evidence" value="ECO:0007669"/>
    <property type="project" value="UniProtKB-ARBA"/>
</dbReference>
<keyword evidence="13" id="KW-0408">Iron</keyword>
<comment type="catalytic activity">
    <reaction evidence="17">
        <text>NH4(+) + 3 NAD(+) + 2 H2O = nitrite + 3 NADH + 5 H(+)</text>
        <dbReference type="Rhea" id="RHEA:24628"/>
        <dbReference type="ChEBI" id="CHEBI:15377"/>
        <dbReference type="ChEBI" id="CHEBI:15378"/>
        <dbReference type="ChEBI" id="CHEBI:16301"/>
        <dbReference type="ChEBI" id="CHEBI:28938"/>
        <dbReference type="ChEBI" id="CHEBI:57540"/>
        <dbReference type="ChEBI" id="CHEBI:57945"/>
        <dbReference type="EC" id="1.7.1.4"/>
    </reaction>
</comment>
<keyword evidence="10" id="KW-0479">Metal-binding</keyword>
<dbReference type="AlphaFoldDB" id="A0AAE0I293"/>
<dbReference type="PROSITE" id="PS51296">
    <property type="entry name" value="RIESKE"/>
    <property type="match status" value="1"/>
</dbReference>
<dbReference type="PRINTS" id="PR00397">
    <property type="entry name" value="SIROHAEM"/>
</dbReference>
<dbReference type="InterPro" id="IPR036136">
    <property type="entry name" value="Nit/Sulf_reduc_fer-like_dom_sf"/>
</dbReference>
<dbReference type="InterPro" id="IPR017941">
    <property type="entry name" value="Rieske_2Fe-2S"/>
</dbReference>
<dbReference type="GO" id="GO:0046872">
    <property type="term" value="F:metal ion binding"/>
    <property type="evidence" value="ECO:0007669"/>
    <property type="project" value="UniProtKB-KW"/>
</dbReference>
<dbReference type="SUPFAM" id="SSF51905">
    <property type="entry name" value="FAD/NAD(P)-binding domain"/>
    <property type="match status" value="1"/>
</dbReference>
<comment type="cofactor">
    <cofactor evidence="3">
        <name>FAD</name>
        <dbReference type="ChEBI" id="CHEBI:57692"/>
    </cofactor>
</comment>